<dbReference type="EMBL" id="QAOQ01000001">
    <property type="protein sequence ID" value="PTR01245.1"/>
    <property type="molecule type" value="Genomic_DNA"/>
</dbReference>
<evidence type="ECO:0000313" key="2">
    <source>
        <dbReference type="Proteomes" id="UP000244168"/>
    </source>
</evidence>
<dbReference type="Proteomes" id="UP000244168">
    <property type="component" value="Unassembled WGS sequence"/>
</dbReference>
<protein>
    <recommendedName>
        <fullName evidence="3">DUF3857 domain-containing protein</fullName>
    </recommendedName>
</protein>
<dbReference type="Gene3D" id="2.60.120.1130">
    <property type="match status" value="1"/>
</dbReference>
<dbReference type="RefSeq" id="WP_107826649.1">
    <property type="nucleotide sequence ID" value="NZ_CP160205.1"/>
</dbReference>
<dbReference type="OrthoDB" id="98874at2"/>
<gene>
    <name evidence="1" type="ORF">C8P68_101479</name>
</gene>
<comment type="caution">
    <text evidence="1">The sequence shown here is derived from an EMBL/GenBank/DDBJ whole genome shotgun (WGS) entry which is preliminary data.</text>
</comment>
<proteinExistence type="predicted"/>
<evidence type="ECO:0000313" key="1">
    <source>
        <dbReference type="EMBL" id="PTR01245.1"/>
    </source>
</evidence>
<organism evidence="1 2">
    <name type="scientific">Mucilaginibacter yixingensis</name>
    <dbReference type="NCBI Taxonomy" id="1295612"/>
    <lineage>
        <taxon>Bacteria</taxon>
        <taxon>Pseudomonadati</taxon>
        <taxon>Bacteroidota</taxon>
        <taxon>Sphingobacteriia</taxon>
        <taxon>Sphingobacteriales</taxon>
        <taxon>Sphingobacteriaceae</taxon>
        <taxon>Mucilaginibacter</taxon>
    </lineage>
</organism>
<sequence>MATIKANTSFAQHLSTINKVDTAALLLKECPFEKEAKAMVLVDEGIVGHASDSIIMTRYKKIKLFAQYDPQIPNIRIPYHEGFEQITNLVAQTVKWENNHAVITRVEPAQIFKNSVDKVNKELIFAFPNVSAGCILEYQYHWSSSYFYVPTWFFQNNLPQAVSKFSTLLPARSVFSVVKKGDSTYTKDTRTIIPKINGDSLVVHTWVKANVHSVSVEPFTDWQNSGLQYISLKYNDAEKSAGDSAPWHDVASDLFTDADFFNQRHANVPGTSRFIDSVKKFASAEQKIAAIFDTVKTQIKWNGNDYWQTDKGVRSAWNNRIGNATEINLALYNLLRKVGIVAHIMFVCTPDNGYIDPTNPERHHIDKVVISVGADSTRQYVLDASNKYNTYTEIPLSLLNTYGILCPGNKKSSQGTDYQAVLLKTDEPAIETIATEAVIAPDGRMTATGTLNSYTYNKAYFHEAHDKLNSEDYINKLKGDDKSLKLTDLTIENIETDSLPLIQKFKLSKQQTTDGGFIYLKTNYLSIINGNPFTNATRLADIDFKACTSDNINSRYQLPAGYNVDAMPENIQMKLFDNSIIFKRLASVDNHILTIHYTIIHGRSRYNASEYTALHDFYRKMFQALDEPIVLKKL</sequence>
<name>A0A2T5JFQ7_9SPHI</name>
<reference evidence="1 2" key="1">
    <citation type="submission" date="2018-04" db="EMBL/GenBank/DDBJ databases">
        <title>Genomic Encyclopedia of Archaeal and Bacterial Type Strains, Phase II (KMG-II): from individual species to whole genera.</title>
        <authorList>
            <person name="Goeker M."/>
        </authorList>
    </citation>
    <scope>NUCLEOTIDE SEQUENCE [LARGE SCALE GENOMIC DNA]</scope>
    <source>
        <strain evidence="1 2">DSM 26809</strain>
    </source>
</reference>
<keyword evidence="2" id="KW-1185">Reference proteome</keyword>
<dbReference type="Gene3D" id="2.60.40.3140">
    <property type="match status" value="1"/>
</dbReference>
<dbReference type="Gene3D" id="3.10.620.30">
    <property type="match status" value="1"/>
</dbReference>
<evidence type="ECO:0008006" key="3">
    <source>
        <dbReference type="Google" id="ProtNLM"/>
    </source>
</evidence>
<accession>A0A2T5JFQ7</accession>
<dbReference type="AlphaFoldDB" id="A0A2T5JFQ7"/>